<proteinExistence type="predicted"/>
<feature type="compositionally biased region" description="Low complexity" evidence="1">
    <location>
        <begin position="218"/>
        <end position="227"/>
    </location>
</feature>
<keyword evidence="3" id="KW-1185">Reference proteome</keyword>
<accession>A0A8T0V4P4</accession>
<feature type="compositionally biased region" description="Basic residues" evidence="1">
    <location>
        <begin position="228"/>
        <end position="237"/>
    </location>
</feature>
<dbReference type="AlphaFoldDB" id="A0A8T0V4P4"/>
<dbReference type="Proteomes" id="UP000823388">
    <property type="component" value="Chromosome 3K"/>
</dbReference>
<evidence type="ECO:0000256" key="1">
    <source>
        <dbReference type="SAM" id="MobiDB-lite"/>
    </source>
</evidence>
<organism evidence="2 3">
    <name type="scientific">Panicum virgatum</name>
    <name type="common">Blackwell switchgrass</name>
    <dbReference type="NCBI Taxonomy" id="38727"/>
    <lineage>
        <taxon>Eukaryota</taxon>
        <taxon>Viridiplantae</taxon>
        <taxon>Streptophyta</taxon>
        <taxon>Embryophyta</taxon>
        <taxon>Tracheophyta</taxon>
        <taxon>Spermatophyta</taxon>
        <taxon>Magnoliopsida</taxon>
        <taxon>Liliopsida</taxon>
        <taxon>Poales</taxon>
        <taxon>Poaceae</taxon>
        <taxon>PACMAD clade</taxon>
        <taxon>Panicoideae</taxon>
        <taxon>Panicodae</taxon>
        <taxon>Paniceae</taxon>
        <taxon>Panicinae</taxon>
        <taxon>Panicum</taxon>
        <taxon>Panicum sect. Hiantes</taxon>
    </lineage>
</organism>
<evidence type="ECO:0000313" key="3">
    <source>
        <dbReference type="Proteomes" id="UP000823388"/>
    </source>
</evidence>
<evidence type="ECO:0000313" key="2">
    <source>
        <dbReference type="EMBL" id="KAG2629347.1"/>
    </source>
</evidence>
<name>A0A8T0V4P4_PANVG</name>
<dbReference type="EMBL" id="CM029041">
    <property type="protein sequence ID" value="KAG2629347.1"/>
    <property type="molecule type" value="Genomic_DNA"/>
</dbReference>
<feature type="region of interest" description="Disordered" evidence="1">
    <location>
        <begin position="218"/>
        <end position="237"/>
    </location>
</feature>
<protein>
    <submittedName>
        <fullName evidence="2">Uncharacterized protein</fullName>
    </submittedName>
</protein>
<sequence>MDPNFLSTPVEYNSRPPFSRVSLPYSSSVSLPPLPDRTTPTLPAAYTTPRLMVAPWRVQLPPGVHKVAPVLVLAAGTRDRLHRGARAVVAAATGDGRAALGPGCFSSASAPLAGRASTSTPRRPRSQLQATLGISSRRGLDRRLLAPLRGRRGADFHLDLDRTVLLVLDCDSRGAAVTLPGPANGNGSCGTTATPRKVGKTRILVPVKIKMSQMLQDSKSLISPSSSRKCRACRTRR</sequence>
<gene>
    <name evidence="2" type="ORF">PVAP13_3KG426600</name>
</gene>
<comment type="caution">
    <text evidence="2">The sequence shown here is derived from an EMBL/GenBank/DDBJ whole genome shotgun (WGS) entry which is preliminary data.</text>
</comment>
<reference evidence="2" key="1">
    <citation type="submission" date="2020-05" db="EMBL/GenBank/DDBJ databases">
        <title>WGS assembly of Panicum virgatum.</title>
        <authorList>
            <person name="Lovell J.T."/>
            <person name="Jenkins J."/>
            <person name="Shu S."/>
            <person name="Juenger T.E."/>
            <person name="Schmutz J."/>
        </authorList>
    </citation>
    <scope>NUCLEOTIDE SEQUENCE</scope>
    <source>
        <strain evidence="2">AP13</strain>
    </source>
</reference>